<keyword evidence="7" id="KW-1185">Reference proteome</keyword>
<evidence type="ECO:0000256" key="5">
    <source>
        <dbReference type="SAM" id="Phobius"/>
    </source>
</evidence>
<feature type="transmembrane region" description="Helical" evidence="5">
    <location>
        <begin position="365"/>
        <end position="387"/>
    </location>
</feature>
<keyword evidence="3 5" id="KW-1133">Transmembrane helix</keyword>
<evidence type="ECO:0000256" key="1">
    <source>
        <dbReference type="ARBA" id="ARBA00004141"/>
    </source>
</evidence>
<dbReference type="Pfam" id="PF13520">
    <property type="entry name" value="AA_permease_2"/>
    <property type="match status" value="1"/>
</dbReference>
<accession>A0ABN9M0F8</accession>
<gene>
    <name evidence="6" type="ORF">RIMI_LOCUS13104377</name>
</gene>
<evidence type="ECO:0000313" key="7">
    <source>
        <dbReference type="Proteomes" id="UP001176940"/>
    </source>
</evidence>
<dbReference type="PIRSF" id="PIRSF006060">
    <property type="entry name" value="AA_transporter"/>
    <property type="match status" value="1"/>
</dbReference>
<dbReference type="PANTHER" id="PTHR11785">
    <property type="entry name" value="AMINO ACID TRANSPORTER"/>
    <property type="match status" value="1"/>
</dbReference>
<evidence type="ECO:0000256" key="4">
    <source>
        <dbReference type="ARBA" id="ARBA00023136"/>
    </source>
</evidence>
<feature type="transmembrane region" description="Helical" evidence="5">
    <location>
        <begin position="144"/>
        <end position="164"/>
    </location>
</feature>
<evidence type="ECO:0008006" key="8">
    <source>
        <dbReference type="Google" id="ProtNLM"/>
    </source>
</evidence>
<feature type="transmembrane region" description="Helical" evidence="5">
    <location>
        <begin position="21"/>
        <end position="45"/>
    </location>
</feature>
<evidence type="ECO:0000256" key="3">
    <source>
        <dbReference type="ARBA" id="ARBA00022989"/>
    </source>
</evidence>
<organism evidence="6 7">
    <name type="scientific">Ranitomeya imitator</name>
    <name type="common">mimic poison frog</name>
    <dbReference type="NCBI Taxonomy" id="111125"/>
    <lineage>
        <taxon>Eukaryota</taxon>
        <taxon>Metazoa</taxon>
        <taxon>Chordata</taxon>
        <taxon>Craniata</taxon>
        <taxon>Vertebrata</taxon>
        <taxon>Euteleostomi</taxon>
        <taxon>Amphibia</taxon>
        <taxon>Batrachia</taxon>
        <taxon>Anura</taxon>
        <taxon>Neobatrachia</taxon>
        <taxon>Hyloidea</taxon>
        <taxon>Dendrobatidae</taxon>
        <taxon>Dendrobatinae</taxon>
        <taxon>Ranitomeya</taxon>
    </lineage>
</organism>
<protein>
    <recommendedName>
        <fullName evidence="8">B(0,+)-type amino acid transporter 1-like</fullName>
    </recommendedName>
</protein>
<feature type="transmembrane region" description="Helical" evidence="5">
    <location>
        <begin position="288"/>
        <end position="308"/>
    </location>
</feature>
<dbReference type="EMBL" id="CAUEEQ010031982">
    <property type="protein sequence ID" value="CAJ0950642.1"/>
    <property type="molecule type" value="Genomic_DNA"/>
</dbReference>
<evidence type="ECO:0000256" key="2">
    <source>
        <dbReference type="ARBA" id="ARBA00022692"/>
    </source>
</evidence>
<dbReference type="Proteomes" id="UP001176940">
    <property type="component" value="Unassembled WGS sequence"/>
</dbReference>
<feature type="transmembrane region" description="Helical" evidence="5">
    <location>
        <begin position="170"/>
        <end position="191"/>
    </location>
</feature>
<name>A0ABN9M0F8_9NEOB</name>
<dbReference type="Gene3D" id="1.20.1740.10">
    <property type="entry name" value="Amino acid/polyamine transporter I"/>
    <property type="match status" value="1"/>
</dbReference>
<comment type="caution">
    <text evidence="6">The sequence shown here is derived from an EMBL/GenBank/DDBJ whole genome shotgun (WGS) entry which is preliminary data.</text>
</comment>
<comment type="subcellular location">
    <subcellularLocation>
        <location evidence="1">Membrane</location>
        <topology evidence="1">Multi-pass membrane protein</topology>
    </subcellularLocation>
</comment>
<keyword evidence="4 5" id="KW-0472">Membrane</keyword>
<feature type="transmembrane region" description="Helical" evidence="5">
    <location>
        <begin position="246"/>
        <end position="268"/>
    </location>
</feature>
<feature type="transmembrane region" description="Helical" evidence="5">
    <location>
        <begin position="57"/>
        <end position="77"/>
    </location>
</feature>
<dbReference type="PANTHER" id="PTHR11785:SF340">
    <property type="entry name" value="AROMATIC-PREFERRING AMINO ACID TRANSPORTER"/>
    <property type="match status" value="1"/>
</dbReference>
<keyword evidence="2 5" id="KW-0812">Transmembrane</keyword>
<reference evidence="6" key="1">
    <citation type="submission" date="2023-07" db="EMBL/GenBank/DDBJ databases">
        <authorList>
            <person name="Stuckert A."/>
        </authorList>
    </citation>
    <scope>NUCLEOTIDE SEQUENCE</scope>
</reference>
<feature type="transmembrane region" description="Helical" evidence="5">
    <location>
        <begin position="464"/>
        <end position="482"/>
    </location>
</feature>
<dbReference type="InterPro" id="IPR050598">
    <property type="entry name" value="AminoAcid_Transporter"/>
</dbReference>
<evidence type="ECO:0000313" key="6">
    <source>
        <dbReference type="EMBL" id="CAJ0950642.1"/>
    </source>
</evidence>
<sequence>MGTGETSSLSETGKIHLKRELGLISAISMIAGTMIGSGIFMSPQWVLYHMGSPGASLLIWAACGLLAMLGALSYAELGTVIKESGGEYIYILRNVGSLPAFLLAYTSVIVVRPAGIAGVTLSFAEYVVAAFFPDCPSPQVIIKCTAAACILVLGIINCLNVRLSMSIMNFFTAAKLVVLLVIIVGGAVLLAKGNTQVLQNAFENTATGFGPVGVAFYQGLWSYDGWNNLNYMTEELKNPEVNLPRAVMIAIPLVTSIYLLVNVSYFAAMTPQELLTSDAVAISWGLKVLGTWTWIISLGVALSTFGSANGTFFSGGRVCYVAAREGHLPDVLSMAHVNRLTPSPALIFTSAISLIMIIPGDFSSIVNFFSFTAWLFYGITISGLIYIKIKKPDIPRPYKANTQDQETQPTLFKIQSPDCASQDQNLRSIPVKSPRVPIIIPVIVLIASVYLVLAPIIGSPQLEYLYVVLFILSGIIIYIPIVRYKWSPGWFHWVTRHLQLLLQVAPTDKNN</sequence>
<feature type="transmembrane region" description="Helical" evidence="5">
    <location>
        <begin position="436"/>
        <end position="458"/>
    </location>
</feature>
<feature type="transmembrane region" description="Helical" evidence="5">
    <location>
        <begin position="340"/>
        <end position="359"/>
    </location>
</feature>
<proteinExistence type="predicted"/>
<dbReference type="InterPro" id="IPR002293">
    <property type="entry name" value="AA/rel_permease1"/>
</dbReference>